<keyword evidence="11 17" id="KW-0269">Exonuclease</keyword>
<dbReference type="NCBIfam" id="TIGR00593">
    <property type="entry name" value="pola"/>
    <property type="match status" value="1"/>
</dbReference>
<dbReference type="PRINTS" id="PR00868">
    <property type="entry name" value="DNAPOLI"/>
</dbReference>
<dbReference type="PANTHER" id="PTHR10133:SF27">
    <property type="entry name" value="DNA POLYMERASE NU"/>
    <property type="match status" value="1"/>
</dbReference>
<dbReference type="InterPro" id="IPR008918">
    <property type="entry name" value="HhH2"/>
</dbReference>
<dbReference type="Pfam" id="PF01367">
    <property type="entry name" value="5_3_exonuc"/>
    <property type="match status" value="1"/>
</dbReference>
<dbReference type="Pfam" id="PF02739">
    <property type="entry name" value="5_3_exonuc_N"/>
    <property type="match status" value="1"/>
</dbReference>
<dbReference type="InterPro" id="IPR036279">
    <property type="entry name" value="5-3_exonuclease_C_sf"/>
</dbReference>
<dbReference type="EC" id="2.7.7.7" evidence="3 16"/>
<keyword evidence="5 17" id="KW-0808">Transferase</keyword>
<dbReference type="Gene3D" id="1.10.150.20">
    <property type="entry name" value="5' to 3' exonuclease, C-terminal subdomain"/>
    <property type="match status" value="2"/>
</dbReference>
<keyword evidence="7 17" id="KW-0235">DNA replication</keyword>
<evidence type="ECO:0000256" key="8">
    <source>
        <dbReference type="ARBA" id="ARBA00022722"/>
    </source>
</evidence>
<gene>
    <name evidence="17 21" type="primary">polA</name>
    <name evidence="21" type="ORF">MMG00_09580</name>
</gene>
<dbReference type="InterPro" id="IPR012337">
    <property type="entry name" value="RNaseH-like_sf"/>
</dbReference>
<evidence type="ECO:0000256" key="12">
    <source>
        <dbReference type="ARBA" id="ARBA00022932"/>
    </source>
</evidence>
<dbReference type="InterPro" id="IPR020046">
    <property type="entry name" value="5-3_exonucl_a-hlix_arch_N"/>
</dbReference>
<dbReference type="Gene3D" id="3.30.420.10">
    <property type="entry name" value="Ribonuclease H-like superfamily/Ribonuclease H"/>
    <property type="match status" value="1"/>
</dbReference>
<evidence type="ECO:0000256" key="6">
    <source>
        <dbReference type="ARBA" id="ARBA00022695"/>
    </source>
</evidence>
<dbReference type="InterPro" id="IPR002562">
    <property type="entry name" value="3'-5'_exonuclease_dom"/>
</dbReference>
<evidence type="ECO:0000256" key="1">
    <source>
        <dbReference type="ARBA" id="ARBA00007705"/>
    </source>
</evidence>
<organism evidence="21 22">
    <name type="scientific">Ignatzschineria rhizosphaerae</name>
    <dbReference type="NCBI Taxonomy" id="2923279"/>
    <lineage>
        <taxon>Bacteria</taxon>
        <taxon>Pseudomonadati</taxon>
        <taxon>Pseudomonadota</taxon>
        <taxon>Gammaproteobacteria</taxon>
        <taxon>Cardiobacteriales</taxon>
        <taxon>Ignatzschineriaceae</taxon>
        <taxon>Ignatzschineria</taxon>
    </lineage>
</organism>
<reference evidence="21 22" key="1">
    <citation type="submission" date="2022-03" db="EMBL/GenBank/DDBJ databases">
        <title>Ignatzschineria rhizosphaerae HR5S32.</title>
        <authorList>
            <person name="Sun J.Q."/>
            <person name="Feng J.Y."/>
        </authorList>
    </citation>
    <scope>NUCLEOTIDE SEQUENCE [LARGE SCALE GENOMIC DNA]</scope>
    <source>
        <strain evidence="21 22">HR5S32</strain>
    </source>
</reference>
<keyword evidence="8" id="KW-0540">Nuclease</keyword>
<dbReference type="CDD" id="cd09859">
    <property type="entry name" value="PIN_53EXO"/>
    <property type="match status" value="1"/>
</dbReference>
<dbReference type="SMART" id="SM00279">
    <property type="entry name" value="HhH2"/>
    <property type="match status" value="1"/>
</dbReference>
<dbReference type="PANTHER" id="PTHR10133">
    <property type="entry name" value="DNA POLYMERASE I"/>
    <property type="match status" value="1"/>
</dbReference>
<dbReference type="InterPro" id="IPR001098">
    <property type="entry name" value="DNA-dir_DNA_pol_A_palm_dom"/>
</dbReference>
<dbReference type="Proteomes" id="UP000829542">
    <property type="component" value="Chromosome"/>
</dbReference>
<keyword evidence="6 17" id="KW-0548">Nucleotidyltransferase</keyword>
<dbReference type="InterPro" id="IPR036397">
    <property type="entry name" value="RNaseH_sf"/>
</dbReference>
<keyword evidence="22" id="KW-1185">Reference proteome</keyword>
<feature type="domain" description="3'-5' exonuclease" evidence="18">
    <location>
        <begin position="320"/>
        <end position="505"/>
    </location>
</feature>
<dbReference type="InterPro" id="IPR029060">
    <property type="entry name" value="PIN-like_dom_sf"/>
</dbReference>
<evidence type="ECO:0000256" key="11">
    <source>
        <dbReference type="ARBA" id="ARBA00022839"/>
    </source>
</evidence>
<proteinExistence type="inferred from homology"/>
<evidence type="ECO:0000256" key="13">
    <source>
        <dbReference type="ARBA" id="ARBA00023125"/>
    </source>
</evidence>
<comment type="function">
    <text evidence="17">In addition to polymerase activity, this DNA polymerase exhibits 3'-5' and 5'-3' exonuclease activity.</text>
</comment>
<dbReference type="InterPro" id="IPR043502">
    <property type="entry name" value="DNA/RNA_pol_sf"/>
</dbReference>
<evidence type="ECO:0000256" key="9">
    <source>
        <dbReference type="ARBA" id="ARBA00022763"/>
    </source>
</evidence>
<dbReference type="GO" id="GO:0003887">
    <property type="term" value="F:DNA-directed DNA polymerase activity"/>
    <property type="evidence" value="ECO:0007669"/>
    <property type="project" value="UniProtKB-EC"/>
</dbReference>
<evidence type="ECO:0000313" key="21">
    <source>
        <dbReference type="EMBL" id="UNM95475.1"/>
    </source>
</evidence>
<dbReference type="Gene3D" id="1.20.1060.10">
    <property type="entry name" value="Taq DNA Polymerase, Chain T, domain 4"/>
    <property type="match status" value="1"/>
</dbReference>
<evidence type="ECO:0000259" key="19">
    <source>
        <dbReference type="SMART" id="SM00475"/>
    </source>
</evidence>
<protein>
    <recommendedName>
        <fullName evidence="4 16">DNA polymerase I</fullName>
        <ecNumber evidence="3 16">2.7.7.7</ecNumber>
    </recommendedName>
</protein>
<keyword evidence="9 17" id="KW-0227">DNA damage</keyword>
<dbReference type="PROSITE" id="PS00447">
    <property type="entry name" value="DNA_POLYMERASE_A"/>
    <property type="match status" value="1"/>
</dbReference>
<dbReference type="SUPFAM" id="SSF53098">
    <property type="entry name" value="Ribonuclease H-like"/>
    <property type="match status" value="1"/>
</dbReference>
<keyword evidence="12 17" id="KW-0239">DNA-directed DNA polymerase</keyword>
<evidence type="ECO:0000256" key="5">
    <source>
        <dbReference type="ARBA" id="ARBA00022679"/>
    </source>
</evidence>
<dbReference type="InterPro" id="IPR019760">
    <property type="entry name" value="DNA-dir_DNA_pol_A_CS"/>
</dbReference>
<dbReference type="Gene3D" id="3.30.70.370">
    <property type="match status" value="1"/>
</dbReference>
<dbReference type="NCBIfam" id="NF004397">
    <property type="entry name" value="PRK05755.1"/>
    <property type="match status" value="1"/>
</dbReference>
<dbReference type="Pfam" id="PF01612">
    <property type="entry name" value="DNA_pol_A_exo1"/>
    <property type="match status" value="1"/>
</dbReference>
<feature type="domain" description="DNA-directed DNA polymerase family A palm" evidence="20">
    <location>
        <begin position="674"/>
        <end position="881"/>
    </location>
</feature>
<evidence type="ECO:0000256" key="15">
    <source>
        <dbReference type="ARBA" id="ARBA00049244"/>
    </source>
</evidence>
<dbReference type="CDD" id="cd09898">
    <property type="entry name" value="H3TH_53EXO"/>
    <property type="match status" value="1"/>
</dbReference>
<dbReference type="Pfam" id="PF00476">
    <property type="entry name" value="DNA_pol_A"/>
    <property type="match status" value="1"/>
</dbReference>
<dbReference type="InterPro" id="IPR020045">
    <property type="entry name" value="DNA_polI_H3TH"/>
</dbReference>
<feature type="domain" description="5'-3' exonuclease" evidence="19">
    <location>
        <begin position="2"/>
        <end position="258"/>
    </location>
</feature>
<evidence type="ECO:0000259" key="20">
    <source>
        <dbReference type="SMART" id="SM00482"/>
    </source>
</evidence>
<name>A0ABY3X3Y2_9GAMM</name>
<keyword evidence="13 17" id="KW-0238">DNA-binding</keyword>
<dbReference type="SUPFAM" id="SSF56672">
    <property type="entry name" value="DNA/RNA polymerases"/>
    <property type="match status" value="1"/>
</dbReference>
<dbReference type="CDD" id="cd06139">
    <property type="entry name" value="DNA_polA_I_Ecoli_like_exo"/>
    <property type="match status" value="1"/>
</dbReference>
<comment type="subunit">
    <text evidence="2">Single-chain monomer with multiple functions.</text>
</comment>
<evidence type="ECO:0000256" key="14">
    <source>
        <dbReference type="ARBA" id="ARBA00023204"/>
    </source>
</evidence>
<dbReference type="SUPFAM" id="SSF88723">
    <property type="entry name" value="PIN domain-like"/>
    <property type="match status" value="1"/>
</dbReference>
<evidence type="ECO:0000256" key="2">
    <source>
        <dbReference type="ARBA" id="ARBA00011541"/>
    </source>
</evidence>
<evidence type="ECO:0000256" key="17">
    <source>
        <dbReference type="RuleBase" id="RU004460"/>
    </source>
</evidence>
<keyword evidence="14 17" id="KW-0234">DNA repair</keyword>
<evidence type="ECO:0000256" key="16">
    <source>
        <dbReference type="NCBIfam" id="TIGR00593"/>
    </source>
</evidence>
<dbReference type="SUPFAM" id="SSF47807">
    <property type="entry name" value="5' to 3' exonuclease, C-terminal subdomain"/>
    <property type="match status" value="1"/>
</dbReference>
<comment type="catalytic activity">
    <reaction evidence="15 17">
        <text>DNA(n) + a 2'-deoxyribonucleoside 5'-triphosphate = DNA(n+1) + diphosphate</text>
        <dbReference type="Rhea" id="RHEA:22508"/>
        <dbReference type="Rhea" id="RHEA-COMP:17339"/>
        <dbReference type="Rhea" id="RHEA-COMP:17340"/>
        <dbReference type="ChEBI" id="CHEBI:33019"/>
        <dbReference type="ChEBI" id="CHEBI:61560"/>
        <dbReference type="ChEBI" id="CHEBI:173112"/>
        <dbReference type="EC" id="2.7.7.7"/>
    </reaction>
</comment>
<evidence type="ECO:0000313" key="22">
    <source>
        <dbReference type="Proteomes" id="UP000829542"/>
    </source>
</evidence>
<dbReference type="RefSeq" id="WP_242147755.1">
    <property type="nucleotide sequence ID" value="NZ_CP093379.1"/>
</dbReference>
<dbReference type="InterPro" id="IPR002421">
    <property type="entry name" value="5-3_exonuclease"/>
</dbReference>
<dbReference type="CDD" id="cd08637">
    <property type="entry name" value="DNA_pol_A_pol_I_C"/>
    <property type="match status" value="1"/>
</dbReference>
<dbReference type="SMART" id="SM00474">
    <property type="entry name" value="35EXOc"/>
    <property type="match status" value="1"/>
</dbReference>
<keyword evidence="10 17" id="KW-0378">Hydrolase</keyword>
<evidence type="ECO:0000259" key="18">
    <source>
        <dbReference type="SMART" id="SM00474"/>
    </source>
</evidence>
<dbReference type="InterPro" id="IPR002298">
    <property type="entry name" value="DNA_polymerase_A"/>
</dbReference>
<dbReference type="SMART" id="SM00475">
    <property type="entry name" value="53EXOc"/>
    <property type="match status" value="1"/>
</dbReference>
<evidence type="ECO:0000256" key="4">
    <source>
        <dbReference type="ARBA" id="ARBA00020311"/>
    </source>
</evidence>
<dbReference type="InterPro" id="IPR018320">
    <property type="entry name" value="DNA_polymerase_1"/>
</dbReference>
<dbReference type="EMBL" id="CP093379">
    <property type="protein sequence ID" value="UNM95475.1"/>
    <property type="molecule type" value="Genomic_DNA"/>
</dbReference>
<evidence type="ECO:0000256" key="7">
    <source>
        <dbReference type="ARBA" id="ARBA00022705"/>
    </source>
</evidence>
<accession>A0ABY3X3Y2</accession>
<comment type="similarity">
    <text evidence="1 17">Belongs to the DNA polymerase type-A family.</text>
</comment>
<evidence type="ECO:0000256" key="3">
    <source>
        <dbReference type="ARBA" id="ARBA00012417"/>
    </source>
</evidence>
<evidence type="ECO:0000256" key="10">
    <source>
        <dbReference type="ARBA" id="ARBA00022801"/>
    </source>
</evidence>
<dbReference type="Gene3D" id="3.40.50.1010">
    <property type="entry name" value="5'-nuclease"/>
    <property type="match status" value="1"/>
</dbReference>
<sequence>MSKTFLVVDGSNFLFRAFHALPPLKSPDGRPTGAIRGVINMFEKLMREFNPDYLGVIFDASGKSFRSDLYPDYKAHRPPMPDDLRLQIEPLFEIIDLLGYPRIIIPGIEADDVIATLALEAKAKGIRTIIASSDKDLAQLVEDNVINMYDGMKNEMLGRTEVFEKYGVYPEQVRDYLSLMGDSADNIPGVQGVGPKTAAKWIHEWGDLDGIVANAEKIKGKVGERLRDSLDILALSKELTTLYMDAKLPIKVEELKRKDQFTDRLRDVYQDLGFRQLLIGLDGNDAPTERFVPPVAKAAKTSSDDGNSWVNPTMPATTNYETITTIESLQEFLKLIPKAALLALDTETDGLEFMRSNLVGISLSVAPGEAVYIPFKQAGLENPLTIDEVMPLLKPILEDESIPKVGQNMKFDWHILKRYGAEIKGIADDTMLASYIFDPTGNRHNMDALAELYLGFKTTPFESIAGKGKSQKTFDEIDIETASFYAAEDADITLQLQHSIVPRLKSVESQYRVYAEIEVPLVSVLAKMEHEGILVDADHLNALSVEFGDNLADLEKAAYELAGEEFNMSSPSQVGTILFEKLQLPVIKKTPKGAPSTAEDVLVKLAEDYPLPKIIMEYREFSKLRSTYTESLVAEINPDTKRVHTSFNQAQTSTGRLSSSNPNLQNIPIRTKEGRRIREAFIAKEGSILLAADYSQVELRLMAHFSQDETMIQAFQEGKDIHAATASEVFGIPLEKITSEERRAAKAINFGLIYGMGAFGLAKQLGISRTQAQEYISLYFSRYTGVLNYMDQSKEKAKDLGYVETLLGRRLYLPGIHSSNAIARSGAERVAINAPLQGTAADIIKLAMLKVDASLTAKSEVDAKMLLQVHDELILESNLASEEAATALLVDAMTDVIKLDVPLIVEVGRGNNWDETAG</sequence>
<dbReference type="SMART" id="SM00482">
    <property type="entry name" value="POLAc"/>
    <property type="match status" value="1"/>
</dbReference>